<keyword evidence="2" id="KW-1185">Reference proteome</keyword>
<sequence>MALGGSFLKNATMLEQLLEEINFQRTKEMRQLLKDVSESFGSLLPLSTFHELDFSPLDILFPPERAGNALVTLELRVSMGGSDHLFFDGSLAHLLLTIL</sequence>
<gene>
    <name evidence="1" type="ORF">EVAR_46496_1</name>
</gene>
<protein>
    <submittedName>
        <fullName evidence="1">Uncharacterized protein</fullName>
    </submittedName>
</protein>
<dbReference type="EMBL" id="BGZK01000640">
    <property type="protein sequence ID" value="GBP54130.1"/>
    <property type="molecule type" value="Genomic_DNA"/>
</dbReference>
<dbReference type="AlphaFoldDB" id="A0A4C1WTF3"/>
<accession>A0A4C1WTF3</accession>
<evidence type="ECO:0000313" key="2">
    <source>
        <dbReference type="Proteomes" id="UP000299102"/>
    </source>
</evidence>
<dbReference type="Proteomes" id="UP000299102">
    <property type="component" value="Unassembled WGS sequence"/>
</dbReference>
<evidence type="ECO:0000313" key="1">
    <source>
        <dbReference type="EMBL" id="GBP54130.1"/>
    </source>
</evidence>
<organism evidence="1 2">
    <name type="scientific">Eumeta variegata</name>
    <name type="common">Bagworm moth</name>
    <name type="synonym">Eumeta japonica</name>
    <dbReference type="NCBI Taxonomy" id="151549"/>
    <lineage>
        <taxon>Eukaryota</taxon>
        <taxon>Metazoa</taxon>
        <taxon>Ecdysozoa</taxon>
        <taxon>Arthropoda</taxon>
        <taxon>Hexapoda</taxon>
        <taxon>Insecta</taxon>
        <taxon>Pterygota</taxon>
        <taxon>Neoptera</taxon>
        <taxon>Endopterygota</taxon>
        <taxon>Lepidoptera</taxon>
        <taxon>Glossata</taxon>
        <taxon>Ditrysia</taxon>
        <taxon>Tineoidea</taxon>
        <taxon>Psychidae</taxon>
        <taxon>Oiketicinae</taxon>
        <taxon>Eumeta</taxon>
    </lineage>
</organism>
<dbReference type="OrthoDB" id="1906921at2759"/>
<comment type="caution">
    <text evidence="1">The sequence shown here is derived from an EMBL/GenBank/DDBJ whole genome shotgun (WGS) entry which is preliminary data.</text>
</comment>
<reference evidence="1 2" key="1">
    <citation type="journal article" date="2019" name="Commun. Biol.">
        <title>The bagworm genome reveals a unique fibroin gene that provides high tensile strength.</title>
        <authorList>
            <person name="Kono N."/>
            <person name="Nakamura H."/>
            <person name="Ohtoshi R."/>
            <person name="Tomita M."/>
            <person name="Numata K."/>
            <person name="Arakawa K."/>
        </authorList>
    </citation>
    <scope>NUCLEOTIDE SEQUENCE [LARGE SCALE GENOMIC DNA]</scope>
</reference>
<name>A0A4C1WTF3_EUMVA</name>
<proteinExistence type="predicted"/>